<dbReference type="InterPro" id="IPR036770">
    <property type="entry name" value="Ankyrin_rpt-contain_sf"/>
</dbReference>
<dbReference type="PROSITE" id="PS50088">
    <property type="entry name" value="ANK_REPEAT"/>
    <property type="match status" value="1"/>
</dbReference>
<evidence type="ECO:0000256" key="1">
    <source>
        <dbReference type="ARBA" id="ARBA00004308"/>
    </source>
</evidence>
<evidence type="ECO:0000256" key="4">
    <source>
        <dbReference type="PROSITE-ProRule" id="PRU00023"/>
    </source>
</evidence>
<dbReference type="Proteomes" id="UP000593575">
    <property type="component" value="Unassembled WGS sequence"/>
</dbReference>
<dbReference type="InterPro" id="IPR021832">
    <property type="entry name" value="ANKRD13"/>
</dbReference>
<dbReference type="PANTHER" id="PTHR12447">
    <property type="entry name" value="ANKYRIN REPEAT DOMAIN-CONTAINING PROTEIN 13"/>
    <property type="match status" value="1"/>
</dbReference>
<keyword evidence="2" id="KW-0677">Repeat</keyword>
<dbReference type="Gene3D" id="1.25.40.20">
    <property type="entry name" value="Ankyrin repeat-containing domain"/>
    <property type="match status" value="1"/>
</dbReference>
<feature type="region of interest" description="Disordered" evidence="5">
    <location>
        <begin position="410"/>
        <end position="434"/>
    </location>
</feature>
<evidence type="ECO:0000313" key="7">
    <source>
        <dbReference type="EMBL" id="MBA0827659.1"/>
    </source>
</evidence>
<evidence type="ECO:0000256" key="5">
    <source>
        <dbReference type="SAM" id="MobiDB-lite"/>
    </source>
</evidence>
<dbReference type="EMBL" id="JABFAE010000005">
    <property type="protein sequence ID" value="MBA0827659.1"/>
    <property type="molecule type" value="Genomic_DNA"/>
</dbReference>
<dbReference type="InterPro" id="IPR055285">
    <property type="entry name" value="ANKRD13_C"/>
</dbReference>
<dbReference type="Pfam" id="PF11904">
    <property type="entry name" value="ANKRD13_C"/>
    <property type="match status" value="1"/>
</dbReference>
<evidence type="ECO:0000256" key="2">
    <source>
        <dbReference type="ARBA" id="ARBA00022737"/>
    </source>
</evidence>
<dbReference type="Pfam" id="PF12796">
    <property type="entry name" value="Ank_2"/>
    <property type="match status" value="1"/>
</dbReference>
<dbReference type="PANTHER" id="PTHR12447:SF35">
    <property type="entry name" value="ANKYRIN REPEAT FAMILY PROTEIN"/>
    <property type="match status" value="1"/>
</dbReference>
<dbReference type="SUPFAM" id="SSF48403">
    <property type="entry name" value="Ankyrin repeat"/>
    <property type="match status" value="1"/>
</dbReference>
<comment type="subcellular location">
    <subcellularLocation>
        <location evidence="1">Endomembrane system</location>
    </subcellularLocation>
</comment>
<evidence type="ECO:0000256" key="3">
    <source>
        <dbReference type="ARBA" id="ARBA00023136"/>
    </source>
</evidence>
<dbReference type="GO" id="GO:0012505">
    <property type="term" value="C:endomembrane system"/>
    <property type="evidence" value="ECO:0007669"/>
    <property type="project" value="UniProtKB-SubCell"/>
</dbReference>
<dbReference type="AlphaFoldDB" id="A0A7J9IZW4"/>
<comment type="caution">
    <text evidence="7">The sequence shown here is derived from an EMBL/GenBank/DDBJ whole genome shotgun (WGS) entry which is preliminary data.</text>
</comment>
<keyword evidence="3" id="KW-0472">Membrane</keyword>
<keyword evidence="4" id="KW-0040">ANK repeat</keyword>
<gene>
    <name evidence="7" type="ORF">Goarm_012416</name>
</gene>
<dbReference type="PROSITE" id="PS50297">
    <property type="entry name" value="ANK_REP_REGION"/>
    <property type="match status" value="1"/>
</dbReference>
<proteinExistence type="predicted"/>
<feature type="compositionally biased region" description="Basic and acidic residues" evidence="5">
    <location>
        <begin position="424"/>
        <end position="434"/>
    </location>
</feature>
<sequence>AVATRDYGSLRRILEALPRLGNPDEIQTEAASLAEEEKAEEIAAVIDRRDVPNRDTPLHLAVKLGDETATKMLMAAGADWSLQNEQGWSALQEAICNREEAIAMIIVRDYQPLAWAKWCRRLPRLVGTMRRMRDFYMEITFHFESSVIPFISRIAPSDTYKIWKTGANLRADMTLAGFDGFRIQRSDQSILFLGDGSEDGKVPPGSLCMISHKDKEVMNALDGAGSQATDEEVRKEVVAMSQTSIFRPGIDVTQAVLLPQLTWRRQEKTEVVGASNENEAESEELDEILTEEERRQLEVALKLDSSEMSNESEDGIIGHQHSGYQSREIPIEETNGFKNGETKQEKKGWFGGWRKKETKHEVQRKVVPPRSSFRVDEKVSDLLGDSPSRSQIKPGRHSVEIVATDDHRRIRDLRIPTSTSSESSNRRKDSSRENEYKKGLRPILWLSPNFPLQIEELLPLLDILANKVKAIRRLRELLTTKLPAGTFPVK</sequence>
<accession>A0A7J9IZW4</accession>
<evidence type="ECO:0000313" key="8">
    <source>
        <dbReference type="Proteomes" id="UP000593575"/>
    </source>
</evidence>
<dbReference type="InterPro" id="IPR002110">
    <property type="entry name" value="Ankyrin_rpt"/>
</dbReference>
<feature type="non-terminal residue" evidence="7">
    <location>
        <position position="490"/>
    </location>
</feature>
<protein>
    <recommendedName>
        <fullName evidence="6">Ankyrin repeat domain-containing protein</fullName>
    </recommendedName>
</protein>
<reference evidence="7 8" key="1">
    <citation type="journal article" date="2019" name="Genome Biol. Evol.">
        <title>Insights into the evolution of the New World diploid cottons (Gossypium, subgenus Houzingenia) based on genome sequencing.</title>
        <authorList>
            <person name="Grover C.E."/>
            <person name="Arick M.A. 2nd"/>
            <person name="Thrash A."/>
            <person name="Conover J.L."/>
            <person name="Sanders W.S."/>
            <person name="Peterson D.G."/>
            <person name="Frelichowski J.E."/>
            <person name="Scheffler J.A."/>
            <person name="Scheffler B.E."/>
            <person name="Wendel J.F."/>
        </authorList>
    </citation>
    <scope>NUCLEOTIDE SEQUENCE [LARGE SCALE GENOMIC DNA]</scope>
    <source>
        <strain evidence="7">6</strain>
        <tissue evidence="7">Leaf</tissue>
    </source>
</reference>
<feature type="domain" description="Ankyrin repeat" evidence="6">
    <location>
        <begin position="170"/>
        <end position="490"/>
    </location>
</feature>
<feature type="non-terminal residue" evidence="7">
    <location>
        <position position="1"/>
    </location>
</feature>
<name>A0A7J9IZW4_9ROSI</name>
<evidence type="ECO:0000259" key="6">
    <source>
        <dbReference type="Pfam" id="PF11904"/>
    </source>
</evidence>
<organism evidence="7 8">
    <name type="scientific">Gossypium armourianum</name>
    <dbReference type="NCBI Taxonomy" id="34283"/>
    <lineage>
        <taxon>Eukaryota</taxon>
        <taxon>Viridiplantae</taxon>
        <taxon>Streptophyta</taxon>
        <taxon>Embryophyta</taxon>
        <taxon>Tracheophyta</taxon>
        <taxon>Spermatophyta</taxon>
        <taxon>Magnoliopsida</taxon>
        <taxon>eudicotyledons</taxon>
        <taxon>Gunneridae</taxon>
        <taxon>Pentapetalae</taxon>
        <taxon>rosids</taxon>
        <taxon>malvids</taxon>
        <taxon>Malvales</taxon>
        <taxon>Malvaceae</taxon>
        <taxon>Malvoideae</taxon>
        <taxon>Gossypium</taxon>
    </lineage>
</organism>
<keyword evidence="8" id="KW-1185">Reference proteome</keyword>
<feature type="repeat" description="ANK" evidence="4">
    <location>
        <begin position="53"/>
        <end position="85"/>
    </location>
</feature>
<dbReference type="GO" id="GO:0005737">
    <property type="term" value="C:cytoplasm"/>
    <property type="evidence" value="ECO:0007669"/>
    <property type="project" value="TreeGrafter"/>
</dbReference>